<comment type="similarity">
    <text evidence="2 3">Belongs to the glutamine synthetase family.</text>
</comment>
<dbReference type="InterPro" id="IPR014746">
    <property type="entry name" value="Gln_synth/guanido_kin_cat_dom"/>
</dbReference>
<dbReference type="EMBL" id="BAABCY010000010">
    <property type="protein sequence ID" value="GAA3554606.1"/>
    <property type="molecule type" value="Genomic_DNA"/>
</dbReference>
<dbReference type="RefSeq" id="WP_345003916.1">
    <property type="nucleotide sequence ID" value="NZ_BAABCY010000010.1"/>
</dbReference>
<comment type="caution">
    <text evidence="5">The sequence shown here is derived from an EMBL/GenBank/DDBJ whole genome shotgun (WGS) entry which is preliminary data.</text>
</comment>
<dbReference type="InterPro" id="IPR036651">
    <property type="entry name" value="Gln_synt_N_sf"/>
</dbReference>
<accession>A0ABP6WR05</accession>
<protein>
    <submittedName>
        <fullName evidence="5">Glutamine synthetase</fullName>
    </submittedName>
</protein>
<evidence type="ECO:0000259" key="4">
    <source>
        <dbReference type="PROSITE" id="PS51987"/>
    </source>
</evidence>
<dbReference type="Proteomes" id="UP001500954">
    <property type="component" value="Unassembled WGS sequence"/>
</dbReference>
<evidence type="ECO:0000313" key="5">
    <source>
        <dbReference type="EMBL" id="GAA3554606.1"/>
    </source>
</evidence>
<keyword evidence="6" id="KW-1185">Reference proteome</keyword>
<dbReference type="SUPFAM" id="SSF54368">
    <property type="entry name" value="Glutamine synthetase, N-terminal domain"/>
    <property type="match status" value="1"/>
</dbReference>
<reference evidence="6" key="1">
    <citation type="journal article" date="2019" name="Int. J. Syst. Evol. Microbiol.">
        <title>The Global Catalogue of Microorganisms (GCM) 10K type strain sequencing project: providing services to taxonomists for standard genome sequencing and annotation.</title>
        <authorList>
            <consortium name="The Broad Institute Genomics Platform"/>
            <consortium name="The Broad Institute Genome Sequencing Center for Infectious Disease"/>
            <person name="Wu L."/>
            <person name="Ma J."/>
        </authorList>
    </citation>
    <scope>NUCLEOTIDE SEQUENCE [LARGE SCALE GENOMIC DNA]</scope>
    <source>
        <strain evidence="6">JCM 17111</strain>
    </source>
</reference>
<dbReference type="PROSITE" id="PS51987">
    <property type="entry name" value="GS_CATALYTIC"/>
    <property type="match status" value="1"/>
</dbReference>
<dbReference type="Gene3D" id="3.10.20.70">
    <property type="entry name" value="Glutamine synthetase, N-terminal domain"/>
    <property type="match status" value="1"/>
</dbReference>
<proteinExistence type="inferred from homology"/>
<keyword evidence="1" id="KW-0436">Ligase</keyword>
<evidence type="ECO:0000256" key="2">
    <source>
        <dbReference type="PROSITE-ProRule" id="PRU01331"/>
    </source>
</evidence>
<dbReference type="SUPFAM" id="SSF55931">
    <property type="entry name" value="Glutamine synthetase/guanido kinase"/>
    <property type="match status" value="1"/>
</dbReference>
<dbReference type="PANTHER" id="PTHR43785">
    <property type="entry name" value="GAMMA-GLUTAMYLPUTRESCINE SYNTHETASE"/>
    <property type="match status" value="1"/>
</dbReference>
<dbReference type="PANTHER" id="PTHR43785:SF12">
    <property type="entry name" value="TYPE-1 GLUTAMINE SYNTHETASE 2"/>
    <property type="match status" value="1"/>
</dbReference>
<feature type="domain" description="GS catalytic" evidence="4">
    <location>
        <begin position="115"/>
        <end position="452"/>
    </location>
</feature>
<name>A0ABP6WR05_9FLAO</name>
<dbReference type="SMART" id="SM01230">
    <property type="entry name" value="Gln-synt_C"/>
    <property type="match status" value="1"/>
</dbReference>
<dbReference type="Pfam" id="PF00120">
    <property type="entry name" value="Gln-synt_C"/>
    <property type="match status" value="1"/>
</dbReference>
<dbReference type="Gene3D" id="3.30.590.10">
    <property type="entry name" value="Glutamine synthetase/guanido kinase, catalytic domain"/>
    <property type="match status" value="1"/>
</dbReference>
<dbReference type="InterPro" id="IPR008146">
    <property type="entry name" value="Gln_synth_cat_dom"/>
</dbReference>
<sequence>MDKQKIIKRLKASKHNKVKVAITDIDGVLRGKLMHVDKLISALESGFGFCSVVFGWDVGDFAYDNTELVGWHTGYGDFDSYLDTNTFRTIPWENDTPFLLGDFNSEAAQDVPVCPRSLLKKVVAKANGMGYSPMFSQEFEWFNFRETSQSLDDKNFQNLEALTPGMFGYSVLRMSENSDFFQDLFELLEAFGVPLEGLHTETGPGVTEAAIQYSDILEAADRATLFKSAVKEIACKHGIVSSFMAKQTSKLPGCSGHVHQSLWDLENKKNLFFNSDASDSMSSVMRSYVAGQLYCLPYILPMFAPTVNSYKRLVEGAWAPTTLTWGHDNRTTALRILATSSKATRIEHRVVGSDVNPYLAMAACLASGLYGIEKGLKLETSETIGNGYEDLSNGVLPANLLEASNKMKTSNIANALFGESFVKHFTTTREWEWRQFSAAVTDWETKRYFEII</sequence>
<gene>
    <name evidence="5" type="ORF">GCM10022395_02610</name>
</gene>
<evidence type="ECO:0000313" key="6">
    <source>
        <dbReference type="Proteomes" id="UP001500954"/>
    </source>
</evidence>
<evidence type="ECO:0000256" key="1">
    <source>
        <dbReference type="ARBA" id="ARBA00022598"/>
    </source>
</evidence>
<evidence type="ECO:0000256" key="3">
    <source>
        <dbReference type="RuleBase" id="RU000384"/>
    </source>
</evidence>
<organism evidence="5 6">
    <name type="scientific">Snuella lapsa</name>
    <dbReference type="NCBI Taxonomy" id="870481"/>
    <lineage>
        <taxon>Bacteria</taxon>
        <taxon>Pseudomonadati</taxon>
        <taxon>Bacteroidota</taxon>
        <taxon>Flavobacteriia</taxon>
        <taxon>Flavobacteriales</taxon>
        <taxon>Flavobacteriaceae</taxon>
        <taxon>Snuella</taxon>
    </lineage>
</organism>